<dbReference type="PROSITE" id="PS51068">
    <property type="entry name" value="FPG_CAT"/>
    <property type="match status" value="1"/>
</dbReference>
<keyword evidence="10" id="KW-0456">Lyase</keyword>
<evidence type="ECO:0000259" key="14">
    <source>
        <dbReference type="PROSITE" id="PS51066"/>
    </source>
</evidence>
<proteinExistence type="inferred from homology"/>
<gene>
    <name evidence="16" type="ORF">ACFFQA_30250</name>
</gene>
<dbReference type="InterPro" id="IPR044090">
    <property type="entry name" value="Nei2_N"/>
</dbReference>
<evidence type="ECO:0000256" key="11">
    <source>
        <dbReference type="ARBA" id="ARBA00023268"/>
    </source>
</evidence>
<dbReference type="Proteomes" id="UP001589693">
    <property type="component" value="Unassembled WGS sequence"/>
</dbReference>
<dbReference type="InterPro" id="IPR000214">
    <property type="entry name" value="Znf_DNA_glyclase/AP_lyase"/>
</dbReference>
<protein>
    <recommendedName>
        <fullName evidence="2">DNA-(apurinic or apyrimidinic site) lyase</fullName>
        <ecNumber evidence="2">4.2.99.18</ecNumber>
    </recommendedName>
</protein>
<keyword evidence="12" id="KW-0326">Glycosidase</keyword>
<dbReference type="EC" id="4.2.99.18" evidence="2"/>
<evidence type="ECO:0000256" key="9">
    <source>
        <dbReference type="ARBA" id="ARBA00023204"/>
    </source>
</evidence>
<evidence type="ECO:0000256" key="8">
    <source>
        <dbReference type="ARBA" id="ARBA00023125"/>
    </source>
</evidence>
<evidence type="ECO:0000256" key="1">
    <source>
        <dbReference type="ARBA" id="ARBA00009409"/>
    </source>
</evidence>
<dbReference type="Pfam" id="PF06831">
    <property type="entry name" value="H2TH"/>
    <property type="match status" value="1"/>
</dbReference>
<evidence type="ECO:0000313" key="17">
    <source>
        <dbReference type="Proteomes" id="UP001589693"/>
    </source>
</evidence>
<evidence type="ECO:0000259" key="15">
    <source>
        <dbReference type="PROSITE" id="PS51068"/>
    </source>
</evidence>
<evidence type="ECO:0000256" key="13">
    <source>
        <dbReference type="PROSITE-ProRule" id="PRU00391"/>
    </source>
</evidence>
<evidence type="ECO:0000256" key="5">
    <source>
        <dbReference type="ARBA" id="ARBA00022771"/>
    </source>
</evidence>
<evidence type="ECO:0000256" key="12">
    <source>
        <dbReference type="ARBA" id="ARBA00023295"/>
    </source>
</evidence>
<dbReference type="RefSeq" id="WP_377859738.1">
    <property type="nucleotide sequence ID" value="NZ_JBHLZU010000026.1"/>
</dbReference>
<evidence type="ECO:0000313" key="16">
    <source>
        <dbReference type="EMBL" id="MFB9908236.1"/>
    </source>
</evidence>
<feature type="domain" description="FPG-type" evidence="14">
    <location>
        <begin position="223"/>
        <end position="261"/>
    </location>
</feature>
<evidence type="ECO:0000256" key="3">
    <source>
        <dbReference type="ARBA" id="ARBA00022723"/>
    </source>
</evidence>
<organism evidence="16 17">
    <name type="scientific">Allokutzneria oryzae</name>
    <dbReference type="NCBI Taxonomy" id="1378989"/>
    <lineage>
        <taxon>Bacteria</taxon>
        <taxon>Bacillati</taxon>
        <taxon>Actinomycetota</taxon>
        <taxon>Actinomycetes</taxon>
        <taxon>Pseudonocardiales</taxon>
        <taxon>Pseudonocardiaceae</taxon>
        <taxon>Allokutzneria</taxon>
    </lineage>
</organism>
<keyword evidence="4" id="KW-0227">DNA damage</keyword>
<dbReference type="SUPFAM" id="SSF81624">
    <property type="entry name" value="N-terminal domain of MutM-like DNA repair proteins"/>
    <property type="match status" value="1"/>
</dbReference>
<dbReference type="Pfam" id="PF01149">
    <property type="entry name" value="Fapy_DNA_glyco"/>
    <property type="match status" value="1"/>
</dbReference>
<dbReference type="SUPFAM" id="SSF57716">
    <property type="entry name" value="Glucocorticoid receptor-like (DNA-binding domain)"/>
    <property type="match status" value="1"/>
</dbReference>
<comment type="similarity">
    <text evidence="1">Belongs to the FPG family.</text>
</comment>
<dbReference type="PROSITE" id="PS51066">
    <property type="entry name" value="ZF_FPG_2"/>
    <property type="match status" value="1"/>
</dbReference>
<dbReference type="Gene3D" id="1.10.8.50">
    <property type="match status" value="1"/>
</dbReference>
<sequence>MPEGDTVFLAGKRLDEALAGQRLSRGELRHPRLSTVDLKDRVVLGVHSVGKHLFLRFDDSRSLHTHFRMDGAWHLYAPGERWRGPGHQVRAVLATPTRVAVGFRLHDMELLATADEQRLVGHLGPDLLDPSWTEEHEAEAIRRLTADPNRELGLALLDQRVMAGVGNLYKSEVCFILGVSPWAPVSSADAGRVVNLARKLLLRNAFRPEQSTTGELARGRQHWVYERGGRACRRCGTPIRRAPQGTGVEQRGTYHCPTCQVAPERG</sequence>
<accession>A0ABV6A8L7</accession>
<keyword evidence="8" id="KW-0238">DNA-binding</keyword>
<dbReference type="InterPro" id="IPR035937">
    <property type="entry name" value="FPG_N"/>
</dbReference>
<keyword evidence="5 13" id="KW-0863">Zinc-finger</keyword>
<evidence type="ECO:0000256" key="6">
    <source>
        <dbReference type="ARBA" id="ARBA00022801"/>
    </source>
</evidence>
<dbReference type="PANTHER" id="PTHR42697:SF1">
    <property type="entry name" value="ENDONUCLEASE 8"/>
    <property type="match status" value="1"/>
</dbReference>
<keyword evidence="6" id="KW-0378">Hydrolase</keyword>
<dbReference type="InterPro" id="IPR010979">
    <property type="entry name" value="Ribosomal_uS13-like_H2TH"/>
</dbReference>
<keyword evidence="9" id="KW-0234">DNA repair</keyword>
<dbReference type="PANTHER" id="PTHR42697">
    <property type="entry name" value="ENDONUCLEASE 8"/>
    <property type="match status" value="1"/>
</dbReference>
<dbReference type="Gene3D" id="3.20.190.10">
    <property type="entry name" value="MutM-like, N-terminal"/>
    <property type="match status" value="1"/>
</dbReference>
<dbReference type="SMART" id="SM00898">
    <property type="entry name" value="Fapy_DNA_glyco"/>
    <property type="match status" value="1"/>
</dbReference>
<evidence type="ECO:0000256" key="2">
    <source>
        <dbReference type="ARBA" id="ARBA00012720"/>
    </source>
</evidence>
<evidence type="ECO:0000256" key="4">
    <source>
        <dbReference type="ARBA" id="ARBA00022763"/>
    </source>
</evidence>
<keyword evidence="3" id="KW-0479">Metal-binding</keyword>
<keyword evidence="7" id="KW-0862">Zinc</keyword>
<evidence type="ECO:0000256" key="10">
    <source>
        <dbReference type="ARBA" id="ARBA00023239"/>
    </source>
</evidence>
<name>A0ABV6A8L7_9PSEU</name>
<dbReference type="InterPro" id="IPR015886">
    <property type="entry name" value="H2TH_FPG"/>
</dbReference>
<evidence type="ECO:0000256" key="7">
    <source>
        <dbReference type="ARBA" id="ARBA00022833"/>
    </source>
</evidence>
<dbReference type="InterPro" id="IPR012319">
    <property type="entry name" value="FPG_cat"/>
</dbReference>
<dbReference type="SUPFAM" id="SSF46946">
    <property type="entry name" value="S13-like H2TH domain"/>
    <property type="match status" value="1"/>
</dbReference>
<dbReference type="CDD" id="cd08971">
    <property type="entry name" value="AcNei2_N"/>
    <property type="match status" value="1"/>
</dbReference>
<comment type="caution">
    <text evidence="16">The sequence shown here is derived from an EMBL/GenBank/DDBJ whole genome shotgun (WGS) entry which is preliminary data.</text>
</comment>
<dbReference type="EMBL" id="JBHLZU010000026">
    <property type="protein sequence ID" value="MFB9908236.1"/>
    <property type="molecule type" value="Genomic_DNA"/>
</dbReference>
<dbReference type="SMART" id="SM01232">
    <property type="entry name" value="H2TH"/>
    <property type="match status" value="1"/>
</dbReference>
<keyword evidence="11" id="KW-0511">Multifunctional enzyme</keyword>
<keyword evidence="17" id="KW-1185">Reference proteome</keyword>
<feature type="domain" description="Formamidopyrimidine-DNA glycosylase catalytic" evidence="15">
    <location>
        <begin position="2"/>
        <end position="120"/>
    </location>
</feature>
<reference evidence="16 17" key="1">
    <citation type="submission" date="2024-09" db="EMBL/GenBank/DDBJ databases">
        <authorList>
            <person name="Sun Q."/>
            <person name="Mori K."/>
        </authorList>
    </citation>
    <scope>NUCLEOTIDE SEQUENCE [LARGE SCALE GENOMIC DNA]</scope>
    <source>
        <strain evidence="16 17">TBRC 7907</strain>
    </source>
</reference>